<evidence type="ECO:0000313" key="2">
    <source>
        <dbReference type="Proteomes" id="UP000552864"/>
    </source>
</evidence>
<evidence type="ECO:0000313" key="1">
    <source>
        <dbReference type="EMBL" id="NLR80127.1"/>
    </source>
</evidence>
<sequence length="123" mass="14303">MIINELNDFIKDYFETLQGQDLALFDKVFNSSCVLYSQQDGATIVRPFAEYRLIVQGRKSPREGGYPFHDEVLMIDVLSPTMAMIKVRLRLFDNIMEDQLNVMKTENGWQIFAKHFYRVGSAN</sequence>
<dbReference type="Gene3D" id="3.10.450.50">
    <property type="match status" value="1"/>
</dbReference>
<dbReference type="SUPFAM" id="SSF54427">
    <property type="entry name" value="NTF2-like"/>
    <property type="match status" value="1"/>
</dbReference>
<proteinExistence type="predicted"/>
<dbReference type="Proteomes" id="UP000552864">
    <property type="component" value="Unassembled WGS sequence"/>
</dbReference>
<name>A0A847SMQ1_9BACT</name>
<dbReference type="InterPro" id="IPR032710">
    <property type="entry name" value="NTF2-like_dom_sf"/>
</dbReference>
<dbReference type="EMBL" id="JABAHZ010000003">
    <property type="protein sequence ID" value="NLR80127.1"/>
    <property type="molecule type" value="Genomic_DNA"/>
</dbReference>
<gene>
    <name evidence="1" type="ORF">HGH91_15955</name>
</gene>
<dbReference type="InterPro" id="IPR039437">
    <property type="entry name" value="FrzH/put_lumazine-bd"/>
</dbReference>
<organism evidence="1 2">
    <name type="scientific">Chitinophaga eiseniae</name>
    <dbReference type="NCBI Taxonomy" id="634771"/>
    <lineage>
        <taxon>Bacteria</taxon>
        <taxon>Pseudomonadati</taxon>
        <taxon>Bacteroidota</taxon>
        <taxon>Chitinophagia</taxon>
        <taxon>Chitinophagales</taxon>
        <taxon>Chitinophagaceae</taxon>
        <taxon>Chitinophaga</taxon>
    </lineage>
</organism>
<reference evidence="1 2" key="1">
    <citation type="submission" date="2020-04" db="EMBL/GenBank/DDBJ databases">
        <authorList>
            <person name="Yin C."/>
        </authorList>
    </citation>
    <scope>NUCLEOTIDE SEQUENCE [LARGE SCALE GENOMIC DNA]</scope>
    <source>
        <strain evidence="1 2">Ak56</strain>
    </source>
</reference>
<keyword evidence="2" id="KW-1185">Reference proteome</keyword>
<dbReference type="Pfam" id="PF12893">
    <property type="entry name" value="Lumazine_bd_2"/>
    <property type="match status" value="1"/>
</dbReference>
<dbReference type="RefSeq" id="WP_168739758.1">
    <property type="nucleotide sequence ID" value="NZ_JABAHZ010000003.1"/>
</dbReference>
<protein>
    <submittedName>
        <fullName evidence="1">Nuclear transport factor 2 family protein</fullName>
    </submittedName>
</protein>
<dbReference type="AlphaFoldDB" id="A0A847SMQ1"/>
<comment type="caution">
    <text evidence="1">The sequence shown here is derived from an EMBL/GenBank/DDBJ whole genome shotgun (WGS) entry which is preliminary data.</text>
</comment>
<accession>A0A847SMQ1</accession>